<proteinExistence type="predicted"/>
<name>A0A8H2HQA4_ORBOL</name>
<gene>
    <name evidence="2" type="ORF">EYR41_006110</name>
</gene>
<accession>A0A8H2HQA4</accession>
<dbReference type="EMBL" id="SOZJ01000003">
    <property type="protein sequence ID" value="TGJ70125.1"/>
    <property type="molecule type" value="Genomic_DNA"/>
</dbReference>
<dbReference type="AlphaFoldDB" id="A0A8H2HQA4"/>
<comment type="caution">
    <text evidence="2">The sequence shown here is derived from an EMBL/GenBank/DDBJ whole genome shotgun (WGS) entry which is preliminary data.</text>
</comment>
<reference evidence="2 3" key="1">
    <citation type="submission" date="2019-03" db="EMBL/GenBank/DDBJ databases">
        <title>Nematode-trapping fungi genome.</title>
        <authorList>
            <person name="Vidal-Diez De Ulzurrun G."/>
        </authorList>
    </citation>
    <scope>NUCLEOTIDE SEQUENCE [LARGE SCALE GENOMIC DNA]</scope>
    <source>
        <strain evidence="2 3">TWF154</strain>
    </source>
</reference>
<evidence type="ECO:0000313" key="2">
    <source>
        <dbReference type="EMBL" id="TGJ70125.1"/>
    </source>
</evidence>
<sequence>MDFQYRLAYWTFGDIWTAVSFGLDITLEQIVDLAQEHKRRFVSQQREAGYRIAGGQQSKEELVLDKKWAEKLCQIYSIQVDTSGNPKLSTLGAAQNRLVLTRQQNIKVLQFFWHFLNRQMSREWRPQHGWGVFKDDLMLMQQHRIYRFENDIPGFALKDMYYPDTIGNYATFTRGGNRYYVDNIAFLTALCESNQFILSLQPSFLVSNIYKSINRTPPIDAIRRPPLPCADVDVPAPGRRAKRQKALENTKPNSPSAQIPQINATEPVESLPRELLLVSVETNFNDSMSQPKNSKKETPLEYAYSYPLRQPLAGTEPVTTITS</sequence>
<evidence type="ECO:0000313" key="3">
    <source>
        <dbReference type="Proteomes" id="UP000297595"/>
    </source>
</evidence>
<evidence type="ECO:0000256" key="1">
    <source>
        <dbReference type="SAM" id="MobiDB-lite"/>
    </source>
</evidence>
<organism evidence="2 3">
    <name type="scientific">Orbilia oligospora</name>
    <name type="common">Nematode-trapping fungus</name>
    <name type="synonym">Arthrobotrys oligospora</name>
    <dbReference type="NCBI Taxonomy" id="2813651"/>
    <lineage>
        <taxon>Eukaryota</taxon>
        <taxon>Fungi</taxon>
        <taxon>Dikarya</taxon>
        <taxon>Ascomycota</taxon>
        <taxon>Pezizomycotina</taxon>
        <taxon>Orbiliomycetes</taxon>
        <taxon>Orbiliales</taxon>
        <taxon>Orbiliaceae</taxon>
        <taxon>Orbilia</taxon>
    </lineage>
</organism>
<feature type="region of interest" description="Disordered" evidence="1">
    <location>
        <begin position="230"/>
        <end position="265"/>
    </location>
</feature>
<dbReference type="Proteomes" id="UP000297595">
    <property type="component" value="Unassembled WGS sequence"/>
</dbReference>
<protein>
    <submittedName>
        <fullName evidence="2">Uncharacterized protein</fullName>
    </submittedName>
</protein>
<feature type="compositionally biased region" description="Polar residues" evidence="1">
    <location>
        <begin position="250"/>
        <end position="264"/>
    </location>
</feature>